<evidence type="ECO:0000256" key="7">
    <source>
        <dbReference type="ARBA" id="ARBA00023141"/>
    </source>
</evidence>
<dbReference type="GeneID" id="85229868"/>
<keyword evidence="4" id="KW-0028">Amino-acid biosynthesis</keyword>
<sequence length="255" mass="27347">MIIDDIINEAGIRASALKESGGKERENDSGYKPVSLKSAIKKCSDKNAVIAEIKYRSPAEGNLKTTLAPGSIAKVYESGGCTAISVLTESTYFGGNLENINLARISTRLPILRKDFIVDEAQIIETGKTPADALLLIAGVVKENLKDYIALSESLSLEALVEVHTVKEAEEAIKSGAELIGINNRDLKTMKTDISKTAEISCLIQDAGVLKVSESGIKTPEDVIKLKKHCDAFLIGTSLMNSDSLKSTLEGFVFA</sequence>
<dbReference type="InterPro" id="IPR013798">
    <property type="entry name" value="Indole-3-glycerol_P_synth_dom"/>
</dbReference>
<protein>
    <recommendedName>
        <fullName evidence="3">indole-3-glycerol-phosphate synthase</fullName>
        <ecNumber evidence="3">4.1.1.48</ecNumber>
    </recommendedName>
</protein>
<dbReference type="PANTHER" id="PTHR22854:SF2">
    <property type="entry name" value="INDOLE-3-GLYCEROL-PHOSPHATE SYNTHASE"/>
    <property type="match status" value="1"/>
</dbReference>
<gene>
    <name evidence="10" type="ORF">F1737_06830</name>
</gene>
<keyword evidence="6" id="KW-0822">Tryptophan biosynthesis</keyword>
<dbReference type="Pfam" id="PF00218">
    <property type="entry name" value="IGPS"/>
    <property type="match status" value="1"/>
</dbReference>
<dbReference type="GO" id="GO:0000162">
    <property type="term" value="P:L-tryptophan biosynthetic process"/>
    <property type="evidence" value="ECO:0007669"/>
    <property type="project" value="UniProtKB-KW"/>
</dbReference>
<name>A0AA97I400_9EURY</name>
<organism evidence="10 11">
    <name type="scientific">Methanochimaera problematica</name>
    <dbReference type="NCBI Taxonomy" id="2609417"/>
    <lineage>
        <taxon>Archaea</taxon>
        <taxon>Methanobacteriati</taxon>
        <taxon>Methanobacteriota</taxon>
        <taxon>Stenosarchaea group</taxon>
        <taxon>Methanomicrobia</taxon>
        <taxon>Methanomicrobiales</taxon>
        <taxon>Methanomicrobiaceae</taxon>
        <taxon>Methanochimaera</taxon>
    </lineage>
</organism>
<evidence type="ECO:0000256" key="1">
    <source>
        <dbReference type="ARBA" id="ARBA00001633"/>
    </source>
</evidence>
<dbReference type="GO" id="GO:0004640">
    <property type="term" value="F:phosphoribosylanthranilate isomerase activity"/>
    <property type="evidence" value="ECO:0007669"/>
    <property type="project" value="TreeGrafter"/>
</dbReference>
<dbReference type="InterPro" id="IPR013785">
    <property type="entry name" value="Aldolase_TIM"/>
</dbReference>
<keyword evidence="8" id="KW-0456">Lyase</keyword>
<dbReference type="EMBL" id="CP043875">
    <property type="protein sequence ID" value="WOF16436.1"/>
    <property type="molecule type" value="Genomic_DNA"/>
</dbReference>
<feature type="domain" description="Indole-3-glycerol phosphate synthase" evidence="9">
    <location>
        <begin position="31"/>
        <end position="249"/>
    </location>
</feature>
<dbReference type="PANTHER" id="PTHR22854">
    <property type="entry name" value="TRYPTOPHAN BIOSYNTHESIS PROTEIN"/>
    <property type="match status" value="1"/>
</dbReference>
<reference evidence="10 11" key="1">
    <citation type="submission" date="2019-09" db="EMBL/GenBank/DDBJ databases">
        <title>The complete genome of Methanoplanus sp. FWC-SCC4.</title>
        <authorList>
            <person name="Chen S.-C."/>
            <person name="Zhou Y.-Z."/>
            <person name="Lai M.-C."/>
        </authorList>
    </citation>
    <scope>NUCLEOTIDE SEQUENCE [LARGE SCALE GENOMIC DNA]</scope>
    <source>
        <strain evidence="10 11">FWC-SCC4</strain>
    </source>
</reference>
<dbReference type="Proteomes" id="UP001301797">
    <property type="component" value="Chromosome"/>
</dbReference>
<proteinExistence type="predicted"/>
<keyword evidence="7" id="KW-0057">Aromatic amino acid biosynthesis</keyword>
<dbReference type="CDD" id="cd00331">
    <property type="entry name" value="IGPS"/>
    <property type="match status" value="1"/>
</dbReference>
<evidence type="ECO:0000256" key="4">
    <source>
        <dbReference type="ARBA" id="ARBA00022605"/>
    </source>
</evidence>
<evidence type="ECO:0000256" key="2">
    <source>
        <dbReference type="ARBA" id="ARBA00004696"/>
    </source>
</evidence>
<dbReference type="GO" id="GO:0004425">
    <property type="term" value="F:indole-3-glycerol-phosphate synthase activity"/>
    <property type="evidence" value="ECO:0007669"/>
    <property type="project" value="UniProtKB-EC"/>
</dbReference>
<evidence type="ECO:0000256" key="3">
    <source>
        <dbReference type="ARBA" id="ARBA00012362"/>
    </source>
</evidence>
<dbReference type="AlphaFoldDB" id="A0AA97I400"/>
<dbReference type="RefSeq" id="WP_317135852.1">
    <property type="nucleotide sequence ID" value="NZ_CP043875.1"/>
</dbReference>
<keyword evidence="11" id="KW-1185">Reference proteome</keyword>
<evidence type="ECO:0000256" key="6">
    <source>
        <dbReference type="ARBA" id="ARBA00022822"/>
    </source>
</evidence>
<evidence type="ECO:0000313" key="10">
    <source>
        <dbReference type="EMBL" id="WOF16436.1"/>
    </source>
</evidence>
<dbReference type="EC" id="4.1.1.48" evidence="3"/>
<dbReference type="Gene3D" id="3.20.20.70">
    <property type="entry name" value="Aldolase class I"/>
    <property type="match status" value="1"/>
</dbReference>
<dbReference type="KEGG" id="mefw:F1737_06830"/>
<evidence type="ECO:0000256" key="8">
    <source>
        <dbReference type="ARBA" id="ARBA00023239"/>
    </source>
</evidence>
<evidence type="ECO:0000313" key="11">
    <source>
        <dbReference type="Proteomes" id="UP001301797"/>
    </source>
</evidence>
<comment type="pathway">
    <text evidence="2">Amino-acid biosynthesis; L-tryptophan biosynthesis; L-tryptophan from chorismate: step 4/5.</text>
</comment>
<comment type="catalytic activity">
    <reaction evidence="1">
        <text>1-(2-carboxyphenylamino)-1-deoxy-D-ribulose 5-phosphate + H(+) = (1S,2R)-1-C-(indol-3-yl)glycerol 3-phosphate + CO2 + H2O</text>
        <dbReference type="Rhea" id="RHEA:23476"/>
        <dbReference type="ChEBI" id="CHEBI:15377"/>
        <dbReference type="ChEBI" id="CHEBI:15378"/>
        <dbReference type="ChEBI" id="CHEBI:16526"/>
        <dbReference type="ChEBI" id="CHEBI:58613"/>
        <dbReference type="ChEBI" id="CHEBI:58866"/>
        <dbReference type="EC" id="4.1.1.48"/>
    </reaction>
</comment>
<dbReference type="SUPFAM" id="SSF51366">
    <property type="entry name" value="Ribulose-phoshate binding barrel"/>
    <property type="match status" value="1"/>
</dbReference>
<dbReference type="InterPro" id="IPR045186">
    <property type="entry name" value="Indole-3-glycerol_P_synth"/>
</dbReference>
<dbReference type="InterPro" id="IPR011060">
    <property type="entry name" value="RibuloseP-bd_barrel"/>
</dbReference>
<keyword evidence="5" id="KW-0210">Decarboxylase</keyword>
<evidence type="ECO:0000256" key="5">
    <source>
        <dbReference type="ARBA" id="ARBA00022793"/>
    </source>
</evidence>
<evidence type="ECO:0000259" key="9">
    <source>
        <dbReference type="Pfam" id="PF00218"/>
    </source>
</evidence>
<accession>A0AA97I400</accession>